<organism evidence="1 2">
    <name type="scientific">Scleromatobacter humisilvae</name>
    <dbReference type="NCBI Taxonomy" id="2897159"/>
    <lineage>
        <taxon>Bacteria</taxon>
        <taxon>Pseudomonadati</taxon>
        <taxon>Pseudomonadota</taxon>
        <taxon>Betaproteobacteria</taxon>
        <taxon>Burkholderiales</taxon>
        <taxon>Sphaerotilaceae</taxon>
        <taxon>Scleromatobacter</taxon>
    </lineage>
</organism>
<dbReference type="AlphaFoldDB" id="A0A9X1YRC9"/>
<accession>A0A9X1YRC9</accession>
<dbReference type="EMBL" id="JAJLJH010000003">
    <property type="protein sequence ID" value="MCK9687111.1"/>
    <property type="molecule type" value="Genomic_DNA"/>
</dbReference>
<reference evidence="1" key="1">
    <citation type="submission" date="2021-11" db="EMBL/GenBank/DDBJ databases">
        <title>BS-T2-15 a new species belonging to the Comamonadaceae family isolated from the soil of a French oak forest.</title>
        <authorList>
            <person name="Mieszkin S."/>
            <person name="Alain K."/>
        </authorList>
    </citation>
    <scope>NUCLEOTIDE SEQUENCE</scope>
    <source>
        <strain evidence="1">BS-T2-15</strain>
    </source>
</reference>
<evidence type="ECO:0000313" key="1">
    <source>
        <dbReference type="EMBL" id="MCK9687111.1"/>
    </source>
</evidence>
<evidence type="ECO:0008006" key="3">
    <source>
        <dbReference type="Google" id="ProtNLM"/>
    </source>
</evidence>
<sequence length="160" mass="17415">MQLNAAVFEPAATTRSAVVPLRRREDAALAELIAGYGAHGGLASTDELVGLMRPHWRQPISILAKWIVGRKVVSFMSRTQFVLPVFQFARPQMTPNEAVGDCSIALADLLGVEAFAAWFVRPCEWLGRRMPVDLLANDPGAVVDAAGRTRLALMACRLSD</sequence>
<keyword evidence="2" id="KW-1185">Reference proteome</keyword>
<dbReference type="Proteomes" id="UP001139353">
    <property type="component" value="Unassembled WGS sequence"/>
</dbReference>
<gene>
    <name evidence="1" type="ORF">LPC04_15475</name>
</gene>
<name>A0A9X1YRC9_9BURK</name>
<protein>
    <recommendedName>
        <fullName evidence="3">Antitoxin Xre/MbcA/ParS-like toxin-binding domain-containing protein</fullName>
    </recommendedName>
</protein>
<dbReference type="RefSeq" id="WP_275683143.1">
    <property type="nucleotide sequence ID" value="NZ_JAJLJH010000003.1"/>
</dbReference>
<comment type="caution">
    <text evidence="1">The sequence shown here is derived from an EMBL/GenBank/DDBJ whole genome shotgun (WGS) entry which is preliminary data.</text>
</comment>
<evidence type="ECO:0000313" key="2">
    <source>
        <dbReference type="Proteomes" id="UP001139353"/>
    </source>
</evidence>
<proteinExistence type="predicted"/>